<evidence type="ECO:0000313" key="1">
    <source>
        <dbReference type="EMBL" id="KIU01532.1"/>
    </source>
</evidence>
<reference evidence="1 2" key="1">
    <citation type="submission" date="2015-01" db="EMBL/GenBank/DDBJ databases">
        <title>Characterization of Swiss Staphylococcus aureus strains involved in food poisoning.</title>
        <authorList>
            <person name="Crovadore J."/>
            <person name="Chablais R."/>
            <person name="Tonacini J."/>
            <person name="Schnyder B."/>
            <person name="Lefort F."/>
        </authorList>
    </citation>
    <scope>NUCLEOTIDE SEQUENCE [LARGE SCALE GENOMIC DNA]</scope>
    <source>
        <strain evidence="1 2">SA-120</strain>
    </source>
</reference>
<sequence length="131" mass="13660">MHAPGNRGLCDAQDRRGLAMGQLLPGDQDRGVAIGRRQAGDRALHPERIVQIAPGRAACKAGQHREPLGDTAERPAAAMHVATGVEHDSAQPGGELRVAAKTVDPFDERAAHVLCDVLGIGTRAGQLPGQA</sequence>
<accession>A0AA40MJL2</accession>
<dbReference type="Proteomes" id="UP000032274">
    <property type="component" value="Unassembled WGS sequence"/>
</dbReference>
<evidence type="ECO:0000313" key="2">
    <source>
        <dbReference type="Proteomes" id="UP000032274"/>
    </source>
</evidence>
<feature type="non-terminal residue" evidence="1">
    <location>
        <position position="131"/>
    </location>
</feature>
<gene>
    <name evidence="1" type="ORF">QU38_01140</name>
</gene>
<proteinExistence type="predicted"/>
<name>A0AA40MJL2_STAAU</name>
<dbReference type="EMBL" id="JXIG01000250">
    <property type="protein sequence ID" value="KIU01532.1"/>
    <property type="molecule type" value="Genomic_DNA"/>
</dbReference>
<dbReference type="AlphaFoldDB" id="A0AA40MJL2"/>
<comment type="caution">
    <text evidence="1">The sequence shown here is derived from an EMBL/GenBank/DDBJ whole genome shotgun (WGS) entry which is preliminary data.</text>
</comment>
<organism evidence="1 2">
    <name type="scientific">Staphylococcus aureus</name>
    <dbReference type="NCBI Taxonomy" id="1280"/>
    <lineage>
        <taxon>Bacteria</taxon>
        <taxon>Bacillati</taxon>
        <taxon>Bacillota</taxon>
        <taxon>Bacilli</taxon>
        <taxon>Bacillales</taxon>
        <taxon>Staphylococcaceae</taxon>
        <taxon>Staphylococcus</taxon>
    </lineage>
</organism>
<protein>
    <submittedName>
        <fullName evidence="1">Uncharacterized protein</fullName>
    </submittedName>
</protein>